<dbReference type="EMBL" id="JYDI01005610">
    <property type="protein sequence ID" value="KRY04502.1"/>
    <property type="molecule type" value="Genomic_DNA"/>
</dbReference>
<dbReference type="Proteomes" id="UP000054653">
    <property type="component" value="Unassembled WGS sequence"/>
</dbReference>
<protein>
    <submittedName>
        <fullName evidence="1">Uncharacterized protein</fullName>
    </submittedName>
</protein>
<feature type="non-terminal residue" evidence="1">
    <location>
        <position position="1"/>
    </location>
</feature>
<organism evidence="1 2">
    <name type="scientific">Trichinella britovi</name>
    <name type="common">Parasitic roundworm</name>
    <dbReference type="NCBI Taxonomy" id="45882"/>
    <lineage>
        <taxon>Eukaryota</taxon>
        <taxon>Metazoa</taxon>
        <taxon>Ecdysozoa</taxon>
        <taxon>Nematoda</taxon>
        <taxon>Enoplea</taxon>
        <taxon>Dorylaimia</taxon>
        <taxon>Trichinellida</taxon>
        <taxon>Trichinellidae</taxon>
        <taxon>Trichinella</taxon>
    </lineage>
</organism>
<sequence length="36" mass="4177">LFPARSTKKCVNRRVLCYTLLITNNQFPVLTVVLRV</sequence>
<evidence type="ECO:0000313" key="1">
    <source>
        <dbReference type="EMBL" id="KRY04502.1"/>
    </source>
</evidence>
<comment type="caution">
    <text evidence="1">The sequence shown here is derived from an EMBL/GenBank/DDBJ whole genome shotgun (WGS) entry which is preliminary data.</text>
</comment>
<keyword evidence="2" id="KW-1185">Reference proteome</keyword>
<reference evidence="1 2" key="1">
    <citation type="submission" date="2015-01" db="EMBL/GenBank/DDBJ databases">
        <title>Evolution of Trichinella species and genotypes.</title>
        <authorList>
            <person name="Korhonen P.K."/>
            <person name="Edoardo P."/>
            <person name="Giuseppe L.R."/>
            <person name="Gasser R.B."/>
        </authorList>
    </citation>
    <scope>NUCLEOTIDE SEQUENCE [LARGE SCALE GENOMIC DNA]</scope>
    <source>
        <strain evidence="1">ISS120</strain>
    </source>
</reference>
<accession>A0A0V0YWE2</accession>
<evidence type="ECO:0000313" key="2">
    <source>
        <dbReference type="Proteomes" id="UP000054653"/>
    </source>
</evidence>
<dbReference type="AlphaFoldDB" id="A0A0V0YWE2"/>
<name>A0A0V0YWE2_TRIBR</name>
<gene>
    <name evidence="1" type="ORF">T03_7775</name>
</gene>
<proteinExistence type="predicted"/>
<feature type="non-terminal residue" evidence="1">
    <location>
        <position position="36"/>
    </location>
</feature>